<evidence type="ECO:0000313" key="2">
    <source>
        <dbReference type="Proteomes" id="UP000228934"/>
    </source>
</evidence>
<reference evidence="2" key="1">
    <citation type="journal article" date="2017" name="Nat. Commun.">
        <title>The North American bullfrog draft genome provides insight into hormonal regulation of long noncoding RNA.</title>
        <authorList>
            <person name="Hammond S.A."/>
            <person name="Warren R.L."/>
            <person name="Vandervalk B.P."/>
            <person name="Kucuk E."/>
            <person name="Khan H."/>
            <person name="Gibb E.A."/>
            <person name="Pandoh P."/>
            <person name="Kirk H."/>
            <person name="Zhao Y."/>
            <person name="Jones M."/>
            <person name="Mungall A.J."/>
            <person name="Coope R."/>
            <person name="Pleasance S."/>
            <person name="Moore R.A."/>
            <person name="Holt R.A."/>
            <person name="Round J.M."/>
            <person name="Ohora S."/>
            <person name="Walle B.V."/>
            <person name="Veldhoen N."/>
            <person name="Helbing C.C."/>
            <person name="Birol I."/>
        </authorList>
    </citation>
    <scope>NUCLEOTIDE SEQUENCE [LARGE SCALE GENOMIC DNA]</scope>
</reference>
<sequence>MMEIMGCMETLNARKAKIMTKVVRSLHRNFGVRRSKDQLRKRWSDLKLREQDKYRKIRKVLQKSDVDFVEEETHFISASTQILIREIMVCNHDLEQIKQNIHDVQKRMINIIDILGKI</sequence>
<dbReference type="AlphaFoldDB" id="A0A2G9QDG4"/>
<proteinExistence type="predicted"/>
<evidence type="ECO:0000313" key="1">
    <source>
        <dbReference type="EMBL" id="PIO13628.1"/>
    </source>
</evidence>
<keyword evidence="2" id="KW-1185">Reference proteome</keyword>
<protein>
    <recommendedName>
        <fullName evidence="3">Myb/SANT-like DNA-binding domain-containing protein</fullName>
    </recommendedName>
</protein>
<accession>A0A2G9QDG4</accession>
<gene>
    <name evidence="1" type="ORF">AB205_0190970</name>
</gene>
<name>A0A2G9QDG4_AQUCT</name>
<organism evidence="1 2">
    <name type="scientific">Aquarana catesbeiana</name>
    <name type="common">American bullfrog</name>
    <name type="synonym">Rana catesbeiana</name>
    <dbReference type="NCBI Taxonomy" id="8400"/>
    <lineage>
        <taxon>Eukaryota</taxon>
        <taxon>Metazoa</taxon>
        <taxon>Chordata</taxon>
        <taxon>Craniata</taxon>
        <taxon>Vertebrata</taxon>
        <taxon>Euteleostomi</taxon>
        <taxon>Amphibia</taxon>
        <taxon>Batrachia</taxon>
        <taxon>Anura</taxon>
        <taxon>Neobatrachia</taxon>
        <taxon>Ranoidea</taxon>
        <taxon>Ranidae</taxon>
        <taxon>Aquarana</taxon>
    </lineage>
</organism>
<evidence type="ECO:0008006" key="3">
    <source>
        <dbReference type="Google" id="ProtNLM"/>
    </source>
</evidence>
<dbReference type="Proteomes" id="UP000228934">
    <property type="component" value="Unassembled WGS sequence"/>
</dbReference>
<dbReference type="EMBL" id="KZ059707">
    <property type="protein sequence ID" value="PIO13628.1"/>
    <property type="molecule type" value="Genomic_DNA"/>
</dbReference>